<keyword evidence="5" id="KW-1185">Reference proteome</keyword>
<dbReference type="GO" id="GO:0000976">
    <property type="term" value="F:transcription cis-regulatory region binding"/>
    <property type="evidence" value="ECO:0007669"/>
    <property type="project" value="TreeGrafter"/>
</dbReference>
<dbReference type="AlphaFoldDB" id="A0A1I3JR19"/>
<dbReference type="STRING" id="1114924.SAMN05216258_108118"/>
<evidence type="ECO:0000313" key="5">
    <source>
        <dbReference type="Proteomes" id="UP000199377"/>
    </source>
</evidence>
<feature type="DNA-binding region" description="H-T-H motif" evidence="2">
    <location>
        <begin position="37"/>
        <end position="56"/>
    </location>
</feature>
<dbReference type="PANTHER" id="PTHR30055">
    <property type="entry name" value="HTH-TYPE TRANSCRIPTIONAL REGULATOR RUTR"/>
    <property type="match status" value="1"/>
</dbReference>
<dbReference type="Pfam" id="PF00440">
    <property type="entry name" value="TetR_N"/>
    <property type="match status" value="1"/>
</dbReference>
<evidence type="ECO:0000259" key="3">
    <source>
        <dbReference type="PROSITE" id="PS50977"/>
    </source>
</evidence>
<organism evidence="4 5">
    <name type="scientific">Albimonas pacifica</name>
    <dbReference type="NCBI Taxonomy" id="1114924"/>
    <lineage>
        <taxon>Bacteria</taxon>
        <taxon>Pseudomonadati</taxon>
        <taxon>Pseudomonadota</taxon>
        <taxon>Alphaproteobacteria</taxon>
        <taxon>Rhodobacterales</taxon>
        <taxon>Paracoccaceae</taxon>
        <taxon>Albimonas</taxon>
    </lineage>
</organism>
<evidence type="ECO:0000256" key="2">
    <source>
        <dbReference type="PROSITE-ProRule" id="PRU00335"/>
    </source>
</evidence>
<dbReference type="InterPro" id="IPR009057">
    <property type="entry name" value="Homeodomain-like_sf"/>
</dbReference>
<dbReference type="GO" id="GO:0003700">
    <property type="term" value="F:DNA-binding transcription factor activity"/>
    <property type="evidence" value="ECO:0007669"/>
    <property type="project" value="TreeGrafter"/>
</dbReference>
<name>A0A1I3JR19_9RHOB</name>
<reference evidence="4 5" key="1">
    <citation type="submission" date="2016-10" db="EMBL/GenBank/DDBJ databases">
        <authorList>
            <person name="de Groot N.N."/>
        </authorList>
    </citation>
    <scope>NUCLEOTIDE SEQUENCE [LARGE SCALE GENOMIC DNA]</scope>
    <source>
        <strain evidence="4 5">CGMCC 1.11030</strain>
    </source>
</reference>
<dbReference type="PANTHER" id="PTHR30055:SF226">
    <property type="entry name" value="HTH-TYPE TRANSCRIPTIONAL REGULATOR PKSA"/>
    <property type="match status" value="1"/>
</dbReference>
<keyword evidence="1 2" id="KW-0238">DNA-binding</keyword>
<accession>A0A1I3JR19</accession>
<sequence length="240" mass="26337">MTRRPQSTRRQRVEEMERQIVDAALDAFSIHGFEAARVADIARAAGVAEGTVYLYFRGKDALFDAVQRRFYSQLTREAQAGVARLVGAPARLAFLAEHWLGAVAPAWKIFARLTYQIGFIEEYRTSDAYRMHHAYTEVFDHVAREGAAMGELREDLAPSMMRAMFYGGLGYACRAALTKGVPVSEIPAATAGQVVEAFLSGLGRAPAERGTDPDAAALRQAADRLEQAAERLEGALARRA</sequence>
<proteinExistence type="predicted"/>
<gene>
    <name evidence="4" type="ORF">SAMN05216258_108118</name>
</gene>
<dbReference type="Proteomes" id="UP000199377">
    <property type="component" value="Unassembled WGS sequence"/>
</dbReference>
<evidence type="ECO:0000256" key="1">
    <source>
        <dbReference type="ARBA" id="ARBA00023125"/>
    </source>
</evidence>
<dbReference type="Gene3D" id="1.10.357.10">
    <property type="entry name" value="Tetracycline Repressor, domain 2"/>
    <property type="match status" value="1"/>
</dbReference>
<dbReference type="SUPFAM" id="SSF46689">
    <property type="entry name" value="Homeodomain-like"/>
    <property type="match status" value="1"/>
</dbReference>
<dbReference type="OrthoDB" id="8478851at2"/>
<dbReference type="RefSeq" id="WP_143103373.1">
    <property type="nucleotide sequence ID" value="NZ_FOQH01000008.1"/>
</dbReference>
<dbReference type="InterPro" id="IPR001647">
    <property type="entry name" value="HTH_TetR"/>
</dbReference>
<dbReference type="Gene3D" id="1.10.10.60">
    <property type="entry name" value="Homeodomain-like"/>
    <property type="match status" value="1"/>
</dbReference>
<dbReference type="SUPFAM" id="SSF48498">
    <property type="entry name" value="Tetracyclin repressor-like, C-terminal domain"/>
    <property type="match status" value="1"/>
</dbReference>
<dbReference type="InterPro" id="IPR036271">
    <property type="entry name" value="Tet_transcr_reg_TetR-rel_C_sf"/>
</dbReference>
<dbReference type="InterPro" id="IPR050109">
    <property type="entry name" value="HTH-type_TetR-like_transc_reg"/>
</dbReference>
<dbReference type="PROSITE" id="PS50977">
    <property type="entry name" value="HTH_TETR_2"/>
    <property type="match status" value="1"/>
</dbReference>
<dbReference type="PRINTS" id="PR00455">
    <property type="entry name" value="HTHTETR"/>
</dbReference>
<dbReference type="EMBL" id="FOQH01000008">
    <property type="protein sequence ID" value="SFI62709.1"/>
    <property type="molecule type" value="Genomic_DNA"/>
</dbReference>
<evidence type="ECO:0000313" key="4">
    <source>
        <dbReference type="EMBL" id="SFI62709.1"/>
    </source>
</evidence>
<feature type="domain" description="HTH tetR-type" evidence="3">
    <location>
        <begin position="14"/>
        <end position="74"/>
    </location>
</feature>
<protein>
    <submittedName>
        <fullName evidence="4">Transcriptional regulator, TetR family</fullName>
    </submittedName>
</protein>